<evidence type="ECO:0000256" key="4">
    <source>
        <dbReference type="ARBA" id="ARBA00022980"/>
    </source>
</evidence>
<dbReference type="InterPro" id="IPR002583">
    <property type="entry name" value="Ribosomal_bS20"/>
</dbReference>
<accession>A0A1I5IBQ7</accession>
<feature type="compositionally biased region" description="Polar residues" evidence="8">
    <location>
        <begin position="1"/>
        <end position="10"/>
    </location>
</feature>
<comment type="caution">
    <text evidence="9">The sequence shown here is derived from an EMBL/GenBank/DDBJ whole genome shotgun (WGS) entry which is preliminary data.</text>
</comment>
<dbReference type="EMBL" id="VULN01000005">
    <property type="protein sequence ID" value="MSS81871.1"/>
    <property type="molecule type" value="Genomic_DNA"/>
</dbReference>
<dbReference type="OMA" id="GVIHKNA"/>
<dbReference type="EMBL" id="FNOP01000001">
    <property type="protein sequence ID" value="SDW37813.1"/>
    <property type="molecule type" value="Genomic_DNA"/>
</dbReference>
<dbReference type="PANTHER" id="PTHR33398:SF1">
    <property type="entry name" value="SMALL RIBOSOMAL SUBUNIT PROTEIN BS20C"/>
    <property type="match status" value="1"/>
</dbReference>
<evidence type="ECO:0000256" key="6">
    <source>
        <dbReference type="ARBA" id="ARBA00035136"/>
    </source>
</evidence>
<dbReference type="Proteomes" id="UP000182379">
    <property type="component" value="Unassembled WGS sequence"/>
</dbReference>
<dbReference type="GeneID" id="78335046"/>
<dbReference type="NCBIfam" id="TIGR00029">
    <property type="entry name" value="S20"/>
    <property type="match status" value="1"/>
</dbReference>
<sequence length="87" mass="9216">MPNIKSSIRSVKTDAERRAANGPVKAEIRSTARKVEAFAAAGSKEEAQATLKVAASLLDKAARKGTVNKKAAARKKSRLAKKVNAVK</sequence>
<organism evidence="9 12">
    <name type="scientific">Acidaminococcus fermentans</name>
    <dbReference type="NCBI Taxonomy" id="905"/>
    <lineage>
        <taxon>Bacteria</taxon>
        <taxon>Bacillati</taxon>
        <taxon>Bacillota</taxon>
        <taxon>Negativicutes</taxon>
        <taxon>Acidaminococcales</taxon>
        <taxon>Acidaminococcaceae</taxon>
        <taxon>Acidaminococcus</taxon>
    </lineage>
</organism>
<keyword evidence="4 7" id="KW-0689">Ribosomal protein</keyword>
<dbReference type="InterPro" id="IPR036510">
    <property type="entry name" value="Ribosomal_bS20_sf"/>
</dbReference>
<reference evidence="9 12" key="2">
    <citation type="submission" date="2019-08" db="EMBL/GenBank/DDBJ databases">
        <title>In-depth cultivation of the pig gut microbiome towards novel bacterial diversity and tailored functional studies.</title>
        <authorList>
            <person name="Wylensek D."/>
            <person name="Hitch T.C.A."/>
            <person name="Clavel T."/>
        </authorList>
    </citation>
    <scope>NUCLEOTIDE SEQUENCE [LARGE SCALE GENOMIC DNA]</scope>
    <source>
        <strain evidence="9 12">WCA-389-WT-5B</strain>
    </source>
</reference>
<dbReference type="Gene3D" id="1.20.58.110">
    <property type="entry name" value="Ribosomal protein S20"/>
    <property type="match status" value="1"/>
</dbReference>
<evidence type="ECO:0000256" key="5">
    <source>
        <dbReference type="ARBA" id="ARBA00023274"/>
    </source>
</evidence>
<keyword evidence="5 7" id="KW-0687">Ribonucleoprotein</keyword>
<dbReference type="HAMAP" id="MF_00500">
    <property type="entry name" value="Ribosomal_bS20"/>
    <property type="match status" value="1"/>
</dbReference>
<gene>
    <name evidence="7 9" type="primary">rpsT</name>
    <name evidence="9" type="ORF">FX155_04540</name>
    <name evidence="10" type="ORF">SAMN05216495_10193</name>
</gene>
<feature type="region of interest" description="Disordered" evidence="8">
    <location>
        <begin position="68"/>
        <end position="87"/>
    </location>
</feature>
<proteinExistence type="inferred from homology"/>
<comment type="similarity">
    <text evidence="1 7">Belongs to the bacterial ribosomal protein bS20 family.</text>
</comment>
<dbReference type="GO" id="GO:0005829">
    <property type="term" value="C:cytosol"/>
    <property type="evidence" value="ECO:0007669"/>
    <property type="project" value="TreeGrafter"/>
</dbReference>
<name>A0A1I5IBQ7_ACIFE</name>
<dbReference type="Pfam" id="PF01649">
    <property type="entry name" value="Ribosomal_S20p"/>
    <property type="match status" value="1"/>
</dbReference>
<dbReference type="OrthoDB" id="9808392at2"/>
<protein>
    <recommendedName>
        <fullName evidence="6 7">Small ribosomal subunit protein bS20</fullName>
    </recommendedName>
</protein>
<dbReference type="GO" id="GO:0015935">
    <property type="term" value="C:small ribosomal subunit"/>
    <property type="evidence" value="ECO:0007669"/>
    <property type="project" value="TreeGrafter"/>
</dbReference>
<keyword evidence="2 7" id="KW-0699">rRNA-binding</keyword>
<evidence type="ECO:0000256" key="3">
    <source>
        <dbReference type="ARBA" id="ARBA00022884"/>
    </source>
</evidence>
<evidence type="ECO:0000313" key="10">
    <source>
        <dbReference type="EMBL" id="SDW37813.1"/>
    </source>
</evidence>
<dbReference type="AlphaFoldDB" id="A0A1I5IBQ7"/>
<dbReference type="GO" id="GO:0070181">
    <property type="term" value="F:small ribosomal subunit rRNA binding"/>
    <property type="evidence" value="ECO:0007669"/>
    <property type="project" value="TreeGrafter"/>
</dbReference>
<evidence type="ECO:0000313" key="12">
    <source>
        <dbReference type="Proteomes" id="UP000441455"/>
    </source>
</evidence>
<dbReference type="Proteomes" id="UP000441455">
    <property type="component" value="Unassembled WGS sequence"/>
</dbReference>
<dbReference type="RefSeq" id="WP_012938698.1">
    <property type="nucleotide sequence ID" value="NZ_CALAKB010000025.1"/>
</dbReference>
<dbReference type="SUPFAM" id="SSF46992">
    <property type="entry name" value="Ribosomal protein S20"/>
    <property type="match status" value="1"/>
</dbReference>
<dbReference type="GO" id="GO:0006412">
    <property type="term" value="P:translation"/>
    <property type="evidence" value="ECO:0007669"/>
    <property type="project" value="UniProtKB-UniRule"/>
</dbReference>
<evidence type="ECO:0000256" key="1">
    <source>
        <dbReference type="ARBA" id="ARBA00007634"/>
    </source>
</evidence>
<evidence type="ECO:0000256" key="8">
    <source>
        <dbReference type="SAM" id="MobiDB-lite"/>
    </source>
</evidence>
<evidence type="ECO:0000313" key="11">
    <source>
        <dbReference type="Proteomes" id="UP000182379"/>
    </source>
</evidence>
<feature type="region of interest" description="Disordered" evidence="8">
    <location>
        <begin position="1"/>
        <end position="25"/>
    </location>
</feature>
<dbReference type="PANTHER" id="PTHR33398">
    <property type="entry name" value="30S RIBOSOMAL PROTEIN S20"/>
    <property type="match status" value="1"/>
</dbReference>
<keyword evidence="3 7" id="KW-0694">RNA-binding</keyword>
<evidence type="ECO:0000256" key="7">
    <source>
        <dbReference type="HAMAP-Rule" id="MF_00500"/>
    </source>
</evidence>
<reference evidence="10 11" key="1">
    <citation type="submission" date="2016-10" db="EMBL/GenBank/DDBJ databases">
        <authorList>
            <person name="Varghese N."/>
            <person name="Submissions S."/>
        </authorList>
    </citation>
    <scope>NUCLEOTIDE SEQUENCE [LARGE SCALE GENOMIC DNA]</scope>
    <source>
        <strain evidence="10 11">WCC6</strain>
    </source>
</reference>
<comment type="function">
    <text evidence="7">Binds directly to 16S ribosomal RNA.</text>
</comment>
<feature type="compositionally biased region" description="Basic residues" evidence="8">
    <location>
        <begin position="71"/>
        <end position="81"/>
    </location>
</feature>
<evidence type="ECO:0000313" key="9">
    <source>
        <dbReference type="EMBL" id="MSS81871.1"/>
    </source>
</evidence>
<evidence type="ECO:0000256" key="2">
    <source>
        <dbReference type="ARBA" id="ARBA00022730"/>
    </source>
</evidence>
<dbReference type="GO" id="GO:0003735">
    <property type="term" value="F:structural constituent of ribosome"/>
    <property type="evidence" value="ECO:0007669"/>
    <property type="project" value="InterPro"/>
</dbReference>